<evidence type="ECO:0000256" key="8">
    <source>
        <dbReference type="ARBA" id="ARBA00022741"/>
    </source>
</evidence>
<dbReference type="Gene3D" id="3.40.50.1000">
    <property type="entry name" value="HAD superfamily/HAD-like"/>
    <property type="match status" value="1"/>
</dbReference>
<keyword evidence="6 15" id="KW-0812">Transmembrane</keyword>
<dbReference type="Pfam" id="PF00122">
    <property type="entry name" value="E1-E2_ATPase"/>
    <property type="match status" value="1"/>
</dbReference>
<feature type="transmembrane region" description="Helical" evidence="15">
    <location>
        <begin position="211"/>
        <end position="233"/>
    </location>
</feature>
<dbReference type="InterPro" id="IPR001757">
    <property type="entry name" value="P_typ_ATPase"/>
</dbReference>
<protein>
    <submittedName>
        <fullName evidence="17">Heavy metal translocating P-type ATPase</fullName>
    </submittedName>
</protein>
<dbReference type="CDD" id="cd00371">
    <property type="entry name" value="HMA"/>
    <property type="match status" value="1"/>
</dbReference>
<dbReference type="SUPFAM" id="SSF56784">
    <property type="entry name" value="HAD-like"/>
    <property type="match status" value="1"/>
</dbReference>
<evidence type="ECO:0000313" key="18">
    <source>
        <dbReference type="Proteomes" id="UP000006755"/>
    </source>
</evidence>
<dbReference type="RefSeq" id="WP_008483177.1">
    <property type="nucleotide sequence ID" value="NZ_AMRI01000004.1"/>
</dbReference>
<dbReference type="GO" id="GO:0055070">
    <property type="term" value="P:copper ion homeostasis"/>
    <property type="evidence" value="ECO:0007669"/>
    <property type="project" value="TreeGrafter"/>
</dbReference>
<keyword evidence="12 15" id="KW-1133">Transmembrane helix</keyword>
<feature type="transmembrane region" description="Helical" evidence="15">
    <location>
        <begin position="178"/>
        <end position="199"/>
    </location>
</feature>
<keyword evidence="4 15" id="KW-1003">Cell membrane</keyword>
<dbReference type="GO" id="GO:0043682">
    <property type="term" value="F:P-type divalent copper transporter activity"/>
    <property type="evidence" value="ECO:0007669"/>
    <property type="project" value="TreeGrafter"/>
</dbReference>
<keyword evidence="8 15" id="KW-0547">Nucleotide-binding</keyword>
<evidence type="ECO:0000256" key="5">
    <source>
        <dbReference type="ARBA" id="ARBA00022553"/>
    </source>
</evidence>
<dbReference type="GO" id="GO:0005507">
    <property type="term" value="F:copper ion binding"/>
    <property type="evidence" value="ECO:0007669"/>
    <property type="project" value="TreeGrafter"/>
</dbReference>
<keyword evidence="7 15" id="KW-0479">Metal-binding</keyword>
<dbReference type="STRING" id="745411.B3C1_04360"/>
<organism evidence="17 18">
    <name type="scientific">Gallaecimonas xiamenensis 3-C-1</name>
    <dbReference type="NCBI Taxonomy" id="745411"/>
    <lineage>
        <taxon>Bacteria</taxon>
        <taxon>Pseudomonadati</taxon>
        <taxon>Pseudomonadota</taxon>
        <taxon>Gammaproteobacteria</taxon>
        <taxon>Enterobacterales</taxon>
        <taxon>Gallaecimonadaceae</taxon>
        <taxon>Gallaecimonas</taxon>
    </lineage>
</organism>
<reference evidence="17 18" key="1">
    <citation type="journal article" date="2012" name="J. Bacteriol.">
        <title>Genome Sequence of Gallaecimonas xiamenensis Type Strain 3-C-1.</title>
        <authorList>
            <person name="Lai Q."/>
            <person name="Wang L."/>
            <person name="Wang W."/>
            <person name="Shao Z."/>
        </authorList>
    </citation>
    <scope>NUCLEOTIDE SEQUENCE [LARGE SCALE GENOMIC DNA]</scope>
    <source>
        <strain evidence="17 18">3-C-1</strain>
    </source>
</reference>
<dbReference type="InterPro" id="IPR018303">
    <property type="entry name" value="ATPase_P-typ_P_site"/>
</dbReference>
<dbReference type="PROSITE" id="PS01229">
    <property type="entry name" value="COF_2"/>
    <property type="match status" value="1"/>
</dbReference>
<keyword evidence="10" id="KW-0460">Magnesium</keyword>
<comment type="caution">
    <text evidence="17">The sequence shown here is derived from an EMBL/GenBank/DDBJ whole genome shotgun (WGS) entry which is preliminary data.</text>
</comment>
<feature type="transmembrane region" description="Helical" evidence="15">
    <location>
        <begin position="245"/>
        <end position="263"/>
    </location>
</feature>
<keyword evidence="11" id="KW-1278">Translocase</keyword>
<evidence type="ECO:0000256" key="13">
    <source>
        <dbReference type="ARBA" id="ARBA00023065"/>
    </source>
</evidence>
<dbReference type="PATRIC" id="fig|745411.4.peg.861"/>
<evidence type="ECO:0000256" key="4">
    <source>
        <dbReference type="ARBA" id="ARBA00022475"/>
    </source>
</evidence>
<dbReference type="InterPro" id="IPR023298">
    <property type="entry name" value="ATPase_P-typ_TM_dom_sf"/>
</dbReference>
<dbReference type="PANTHER" id="PTHR43520">
    <property type="entry name" value="ATP7, ISOFORM B"/>
    <property type="match status" value="1"/>
</dbReference>
<dbReference type="EMBL" id="AMRI01000004">
    <property type="protein sequence ID" value="EKE76799.1"/>
    <property type="molecule type" value="Genomic_DNA"/>
</dbReference>
<gene>
    <name evidence="17" type="ORF">B3C1_04360</name>
</gene>
<dbReference type="PANTHER" id="PTHR43520:SF5">
    <property type="entry name" value="CATION-TRANSPORTING P-TYPE ATPASE-RELATED"/>
    <property type="match status" value="1"/>
</dbReference>
<keyword evidence="13" id="KW-0406">Ion transport</keyword>
<dbReference type="Pfam" id="PF12156">
    <property type="entry name" value="ATPase-cat_bd"/>
    <property type="match status" value="1"/>
</dbReference>
<dbReference type="InterPro" id="IPR059000">
    <property type="entry name" value="ATPase_P-type_domA"/>
</dbReference>
<evidence type="ECO:0000256" key="10">
    <source>
        <dbReference type="ARBA" id="ARBA00022842"/>
    </source>
</evidence>
<dbReference type="NCBIfam" id="TIGR01512">
    <property type="entry name" value="ATPase-IB2_Cd"/>
    <property type="match status" value="1"/>
</dbReference>
<evidence type="ECO:0000256" key="2">
    <source>
        <dbReference type="ARBA" id="ARBA00006024"/>
    </source>
</evidence>
<dbReference type="InterPro" id="IPR006121">
    <property type="entry name" value="HMA_dom"/>
</dbReference>
<evidence type="ECO:0000256" key="11">
    <source>
        <dbReference type="ARBA" id="ARBA00022967"/>
    </source>
</evidence>
<name>K2K1T7_9GAMM</name>
<keyword evidence="3" id="KW-0813">Transport</keyword>
<feature type="transmembrane region" description="Helical" evidence="15">
    <location>
        <begin position="425"/>
        <end position="443"/>
    </location>
</feature>
<dbReference type="eggNOG" id="COG2217">
    <property type="taxonomic scope" value="Bacteria"/>
</dbReference>
<evidence type="ECO:0000256" key="14">
    <source>
        <dbReference type="ARBA" id="ARBA00023136"/>
    </source>
</evidence>
<dbReference type="GO" id="GO:0016887">
    <property type="term" value="F:ATP hydrolysis activity"/>
    <property type="evidence" value="ECO:0007669"/>
    <property type="project" value="InterPro"/>
</dbReference>
<evidence type="ECO:0000256" key="9">
    <source>
        <dbReference type="ARBA" id="ARBA00022840"/>
    </source>
</evidence>
<dbReference type="InterPro" id="IPR008250">
    <property type="entry name" value="ATPase_P-typ_transduc_dom_A_sf"/>
</dbReference>
<dbReference type="InterPro" id="IPR021993">
    <property type="entry name" value="ATPase-cat-bd"/>
</dbReference>
<dbReference type="InterPro" id="IPR036412">
    <property type="entry name" value="HAD-like_sf"/>
</dbReference>
<keyword evidence="14 15" id="KW-0472">Membrane</keyword>
<evidence type="ECO:0000256" key="3">
    <source>
        <dbReference type="ARBA" id="ARBA00022448"/>
    </source>
</evidence>
<dbReference type="NCBIfam" id="TIGR01511">
    <property type="entry name" value="ATPase-IB1_Cu"/>
    <property type="match status" value="1"/>
</dbReference>
<evidence type="ECO:0000259" key="16">
    <source>
        <dbReference type="PROSITE" id="PS50846"/>
    </source>
</evidence>
<comment type="similarity">
    <text evidence="2 15">Belongs to the cation transport ATPase (P-type) (TC 3.A.3) family. Type IB subfamily.</text>
</comment>
<dbReference type="AlphaFoldDB" id="K2K1T7"/>
<dbReference type="Proteomes" id="UP000006755">
    <property type="component" value="Unassembled WGS sequence"/>
</dbReference>
<dbReference type="InterPro" id="IPR023214">
    <property type="entry name" value="HAD_sf"/>
</dbReference>
<dbReference type="PROSITE" id="PS50846">
    <property type="entry name" value="HMA_2"/>
    <property type="match status" value="1"/>
</dbReference>
<keyword evidence="5" id="KW-0597">Phosphoprotein</keyword>
<dbReference type="PRINTS" id="PR00119">
    <property type="entry name" value="CATATPASE"/>
</dbReference>
<dbReference type="InterPro" id="IPR023299">
    <property type="entry name" value="ATPase_P-typ_cyto_dom_N"/>
</dbReference>
<dbReference type="NCBIfam" id="TIGR01494">
    <property type="entry name" value="ATPase_P-type"/>
    <property type="match status" value="1"/>
</dbReference>
<dbReference type="OrthoDB" id="9814270at2"/>
<keyword evidence="18" id="KW-1185">Reference proteome</keyword>
<dbReference type="SUPFAM" id="SSF81665">
    <property type="entry name" value="Calcium ATPase, transmembrane domain M"/>
    <property type="match status" value="1"/>
</dbReference>
<dbReference type="NCBIfam" id="TIGR01525">
    <property type="entry name" value="ATPase-IB_hvy"/>
    <property type="match status" value="1"/>
</dbReference>
<dbReference type="InterPro" id="IPR027256">
    <property type="entry name" value="P-typ_ATPase_IB"/>
</dbReference>
<dbReference type="Gene3D" id="3.30.70.100">
    <property type="match status" value="1"/>
</dbReference>
<accession>K2K1T7</accession>
<comment type="subcellular location">
    <subcellularLocation>
        <location evidence="1">Cell membrane</location>
        <topology evidence="1">Multi-pass membrane protein</topology>
    </subcellularLocation>
</comment>
<feature type="transmembrane region" description="Helical" evidence="15">
    <location>
        <begin position="449"/>
        <end position="472"/>
    </location>
</feature>
<dbReference type="Pfam" id="PF00702">
    <property type="entry name" value="Hydrolase"/>
    <property type="match status" value="1"/>
</dbReference>
<evidence type="ECO:0000256" key="1">
    <source>
        <dbReference type="ARBA" id="ARBA00004651"/>
    </source>
</evidence>
<dbReference type="PROSITE" id="PS00154">
    <property type="entry name" value="ATPASE_E1_E2"/>
    <property type="match status" value="1"/>
</dbReference>
<evidence type="ECO:0000256" key="15">
    <source>
        <dbReference type="RuleBase" id="RU362081"/>
    </source>
</evidence>
<dbReference type="Pfam" id="PF00403">
    <property type="entry name" value="HMA"/>
    <property type="match status" value="1"/>
</dbReference>
<dbReference type="Gene3D" id="3.40.1110.10">
    <property type="entry name" value="Calcium-transporting ATPase, cytoplasmic domain N"/>
    <property type="match status" value="1"/>
</dbReference>
<evidence type="ECO:0000313" key="17">
    <source>
        <dbReference type="EMBL" id="EKE76799.1"/>
    </source>
</evidence>
<proteinExistence type="inferred from homology"/>
<dbReference type="Gene3D" id="2.70.150.10">
    <property type="entry name" value="Calcium-transporting ATPase, cytoplasmic transduction domain A"/>
    <property type="match status" value="1"/>
</dbReference>
<feature type="transmembrane region" description="Helical" evidence="15">
    <location>
        <begin position="738"/>
        <end position="757"/>
    </location>
</feature>
<evidence type="ECO:0000256" key="6">
    <source>
        <dbReference type="ARBA" id="ARBA00022692"/>
    </source>
</evidence>
<dbReference type="SUPFAM" id="SSF81653">
    <property type="entry name" value="Calcium ATPase, transduction domain A"/>
    <property type="match status" value="1"/>
</dbReference>
<dbReference type="GO" id="GO:0005524">
    <property type="term" value="F:ATP binding"/>
    <property type="evidence" value="ECO:0007669"/>
    <property type="project" value="UniProtKB-UniRule"/>
</dbReference>
<feature type="transmembrane region" description="Helical" evidence="15">
    <location>
        <begin position="269"/>
        <end position="287"/>
    </location>
</feature>
<dbReference type="InterPro" id="IPR036163">
    <property type="entry name" value="HMA_dom_sf"/>
</dbReference>
<evidence type="ECO:0000256" key="12">
    <source>
        <dbReference type="ARBA" id="ARBA00022989"/>
    </source>
</evidence>
<evidence type="ECO:0000256" key="7">
    <source>
        <dbReference type="ARBA" id="ARBA00022723"/>
    </source>
</evidence>
<feature type="domain" description="HMA" evidence="16">
    <location>
        <begin position="90"/>
        <end position="156"/>
    </location>
</feature>
<dbReference type="SUPFAM" id="SSF55008">
    <property type="entry name" value="HMA, heavy metal-associated domain"/>
    <property type="match status" value="1"/>
</dbReference>
<dbReference type="GO" id="GO:0005886">
    <property type="term" value="C:plasma membrane"/>
    <property type="evidence" value="ECO:0007669"/>
    <property type="project" value="UniProtKB-SubCell"/>
</dbReference>
<sequence length="782" mass="83574">MSPDNLCYHCHQPLDPGSTFRTRILGKDRALCCAGCQAVSQAIVDSGLSDYYRYRTQAAVAPDALVPQALAGYDSPALQRQFVHQDGELSEVILSVDNLSCAACAWLIEKRLGAMNGVARVHVNATSQRLQVRWQQDRLPLSALLKALADLGYPALPFAPDQQEALYSAQLKRLTLRLGLAGIATMQVMMFAFAFYFGVGNDGELGQYFRYLSWGLASPVALYSAQPFYQAAWRQLRLGQPGMDVPVSIAILGAYLASSYATFGGGGEVYFESIAMFTFLLLTGRLLELRARHKAAQGAANLLKLVPALAWQVTDQGPCQVPVAQLALGDRVQVRPGEKVPTDLRLTSSGAELDESFLTGEALPVAKKCGDSLYAGSLNLRSPLEGEVKALGADNLVAGILRLQEGAQAQKPKSAQLADLIARRFVVRLLLVALLTYLGWLWWRPEDAFWVTLSVLVASCPCALSLATPAALTCTMSRLGQLGWLVRQGDSLEVLPHIDTVLFDKTGTLTQGRLELADIKAMRGEAGHWAAVAAALEAGSEHPIARAFDPYAATLKADGIENHPGQGVSGTLAGVSYRLGSAAFTQSPDLGASLYLADQQGPLAGFWLKDRLRDDAPDLIARLKARGLEVALLTGDGSPLADQLGQSLGIKVSKGLLPADKLAHIRALQQGGHKVLVVGDGVNDAPVLAGADLSLAMGSGTDLARASSDVVLLGDQLGKLDSAWQLVLKGRRIIRQNYGWALCYNLVIVPVAVLGLVSPWLAALGMSLSSLLVLSNSLRLLK</sequence>
<keyword evidence="9 15" id="KW-0067">ATP-binding</keyword>
<dbReference type="CDD" id="cd02079">
    <property type="entry name" value="P-type_ATPase_HM"/>
    <property type="match status" value="1"/>
</dbReference>